<evidence type="ECO:0000259" key="4">
    <source>
        <dbReference type="PROSITE" id="PS50076"/>
    </source>
</evidence>
<dbReference type="GO" id="GO:0051087">
    <property type="term" value="F:protein-folding chaperone binding"/>
    <property type="evidence" value="ECO:0007669"/>
    <property type="project" value="InterPro"/>
</dbReference>
<keyword evidence="2" id="KW-0143">Chaperone</keyword>
<dbReference type="NCBIfam" id="TIGR00714">
    <property type="entry name" value="hscB"/>
    <property type="match status" value="1"/>
</dbReference>
<dbReference type="Proteomes" id="UP000237351">
    <property type="component" value="Chromosome"/>
</dbReference>
<dbReference type="InterPro" id="IPR036386">
    <property type="entry name" value="HscB_C_sf"/>
</dbReference>
<dbReference type="SUPFAM" id="SSF46565">
    <property type="entry name" value="Chaperone J-domain"/>
    <property type="match status" value="1"/>
</dbReference>
<dbReference type="Pfam" id="PF07743">
    <property type="entry name" value="HSCB_C"/>
    <property type="match status" value="1"/>
</dbReference>
<dbReference type="OrthoDB" id="287587at2"/>
<gene>
    <name evidence="5" type="ORF">GQ61_07950</name>
</gene>
<evidence type="ECO:0000256" key="2">
    <source>
        <dbReference type="ARBA" id="ARBA00023186"/>
    </source>
</evidence>
<reference evidence="5 6" key="1">
    <citation type="submission" date="2014-06" db="EMBL/GenBank/DDBJ databases">
        <title>The genome of the endonuclear symbiont Nucleicultrix amoebiphila.</title>
        <authorList>
            <person name="Schulz F."/>
            <person name="Horn M."/>
        </authorList>
    </citation>
    <scope>NUCLEOTIDE SEQUENCE [LARGE SCALE GENOMIC DNA]</scope>
    <source>
        <strain evidence="5 6">FS5</strain>
    </source>
</reference>
<dbReference type="EMBL" id="CP008743">
    <property type="protein sequence ID" value="ARN85228.1"/>
    <property type="molecule type" value="Genomic_DNA"/>
</dbReference>
<dbReference type="Gene3D" id="1.20.1280.20">
    <property type="entry name" value="HscB, C-terminal domain"/>
    <property type="match status" value="1"/>
</dbReference>
<dbReference type="PANTHER" id="PTHR14021:SF15">
    <property type="entry name" value="IRON-SULFUR CLUSTER CO-CHAPERONE PROTEIN HSCB"/>
    <property type="match status" value="1"/>
</dbReference>
<comment type="similarity">
    <text evidence="1">Belongs to the HscB family.</text>
</comment>
<dbReference type="InterPro" id="IPR004640">
    <property type="entry name" value="HscB"/>
</dbReference>
<evidence type="ECO:0000256" key="1">
    <source>
        <dbReference type="ARBA" id="ARBA00010476"/>
    </source>
</evidence>
<dbReference type="RefSeq" id="WP_085784774.1">
    <property type="nucleotide sequence ID" value="NZ_CP008743.1"/>
</dbReference>
<dbReference type="PANTHER" id="PTHR14021">
    <property type="entry name" value="IRON-SULFUR CLUSTER CO-CHAPERONE PROTEIN HSCB"/>
    <property type="match status" value="1"/>
</dbReference>
<organism evidence="5 6">
    <name type="scientific">Candidatus Nucleicultrix amoebiphila FS5</name>
    <dbReference type="NCBI Taxonomy" id="1414854"/>
    <lineage>
        <taxon>Bacteria</taxon>
        <taxon>Pseudomonadati</taxon>
        <taxon>Pseudomonadota</taxon>
        <taxon>Alphaproteobacteria</taxon>
        <taxon>Holosporales</taxon>
        <taxon>Candidatus Nucleicultricaceae</taxon>
        <taxon>Candidatus Nucleicultrix</taxon>
    </lineage>
</organism>
<protein>
    <recommendedName>
        <fullName evidence="4">J domain-containing protein</fullName>
    </recommendedName>
</protein>
<proteinExistence type="inferred from homology"/>
<name>A0A1W6N611_9PROT</name>
<evidence type="ECO:0000256" key="3">
    <source>
        <dbReference type="ARBA" id="ARBA00025596"/>
    </source>
</evidence>
<comment type="function">
    <text evidence="3">Co-chaperone involved in the maturation of iron-sulfur cluster-containing proteins. Seems to help targeting proteins to be folded toward HscA.</text>
</comment>
<keyword evidence="6" id="KW-1185">Reference proteome</keyword>
<dbReference type="InterPro" id="IPR001623">
    <property type="entry name" value="DnaJ_domain"/>
</dbReference>
<evidence type="ECO:0000313" key="5">
    <source>
        <dbReference type="EMBL" id="ARN85228.1"/>
    </source>
</evidence>
<dbReference type="GO" id="GO:0001671">
    <property type="term" value="F:ATPase activator activity"/>
    <property type="evidence" value="ECO:0007669"/>
    <property type="project" value="InterPro"/>
</dbReference>
<dbReference type="KEGG" id="naf:GQ61_07950"/>
<accession>A0A1W6N611</accession>
<dbReference type="Gene3D" id="1.10.287.110">
    <property type="entry name" value="DnaJ domain"/>
    <property type="match status" value="1"/>
</dbReference>
<dbReference type="STRING" id="1414854.GQ61_07950"/>
<dbReference type="AlphaFoldDB" id="A0A1W6N611"/>
<dbReference type="GO" id="GO:0044571">
    <property type="term" value="P:[2Fe-2S] cluster assembly"/>
    <property type="evidence" value="ECO:0007669"/>
    <property type="project" value="InterPro"/>
</dbReference>
<sequence>MTTKIQCWSCLKESPQAIKCSVCGVLQPLKRENAFSYLGVPISFDLVEQEFEKNFLDLQAIVHPDRYGGAHPLEKYYASEHSSFANAAYQILKNPIERARAILEIHGVSCDSKLNPELLIQAMERRETLESMISTEELRGMLEEMKSNASDLKQKIKIKFSQHQFNEISGYLDEFTYLSKAISEAEQLLEKKA</sequence>
<dbReference type="InterPro" id="IPR009073">
    <property type="entry name" value="HscB_oligo_C"/>
</dbReference>
<dbReference type="PROSITE" id="PS50076">
    <property type="entry name" value="DNAJ_2"/>
    <property type="match status" value="1"/>
</dbReference>
<dbReference type="GO" id="GO:0051259">
    <property type="term" value="P:protein complex oligomerization"/>
    <property type="evidence" value="ECO:0007669"/>
    <property type="project" value="InterPro"/>
</dbReference>
<feature type="domain" description="J" evidence="4">
    <location>
        <begin position="33"/>
        <end position="107"/>
    </location>
</feature>
<dbReference type="SUPFAM" id="SSF47144">
    <property type="entry name" value="HSC20 (HSCB), C-terminal oligomerisation domain"/>
    <property type="match status" value="1"/>
</dbReference>
<evidence type="ECO:0000313" key="6">
    <source>
        <dbReference type="Proteomes" id="UP000237351"/>
    </source>
</evidence>
<dbReference type="InterPro" id="IPR036869">
    <property type="entry name" value="J_dom_sf"/>
</dbReference>